<name>A0A366SEA0_9HYPO</name>
<keyword evidence="3" id="KW-1185">Reference proteome</keyword>
<feature type="transmembrane region" description="Helical" evidence="1">
    <location>
        <begin position="457"/>
        <end position="479"/>
    </location>
</feature>
<evidence type="ECO:0000313" key="3">
    <source>
        <dbReference type="Proteomes" id="UP000253153"/>
    </source>
</evidence>
<evidence type="ECO:0000256" key="1">
    <source>
        <dbReference type="SAM" id="Phobius"/>
    </source>
</evidence>
<reference evidence="2 3" key="1">
    <citation type="submission" date="2018-06" db="EMBL/GenBank/DDBJ databases">
        <title>Fusarium incarnatum-equiseti species complex species 28.</title>
        <authorList>
            <person name="Gardiner D.M."/>
        </authorList>
    </citation>
    <scope>NUCLEOTIDE SEQUENCE [LARGE SCALE GENOMIC DNA]</scope>
    <source>
        <strain evidence="2 3">FIESC_28</strain>
    </source>
</reference>
<sequence>MDWADDNAICCQNEASKVFRYQERPTSVIRVVPGLVKPLVWTMNSEEDWDNWFRTEHPKLNGKHSGFVIILARRDGEPKLDPVKRKESNDWIKDIKQVTPNDSHPDSLRGTGGQRTLRNLPFSEKVFKRIAHEFHIHNSIIRVVSRADVSDFSAMNLEMGQHNGQSLPAHVYNIRTSNAWDRDLAATTTYFPSCNLSFSIMFGCTLSVEAEILTRLGRTTYETYHPLLVPSLIVELERKRHLPIVEDTIDQVETRILELDQDPESLERIKEREKVALKEAKRSAWLDMLYLRNQLLSWRSCLEALDKQTRYLNRRITQRPFPRFSFRYEGTDGFSVVDDNSSEYSSDFDDSLEIRPVDCVPELAAEELDSTQLVVADFEPSYQESRGAFTDSESHIRRTGTKIRGRLQEIKKDYNEKIQECTSGIEGMVMSTQWAQGETNVEIALATSQDSRHMRSIALVTMVFLPGTFFASVFSMGFFDFKDSRGSVIVSQLFWLYVVLAAGFTGLTVGAWYYLGVYRYKKHRSLASGLKRSYCSNLRVFDLLRPRKTE</sequence>
<keyword evidence="1" id="KW-0812">Transmembrane</keyword>
<keyword evidence="1" id="KW-0472">Membrane</keyword>
<protein>
    <submittedName>
        <fullName evidence="2">Uncharacterized protein</fullName>
    </submittedName>
</protein>
<comment type="caution">
    <text evidence="2">The sequence shown here is derived from an EMBL/GenBank/DDBJ whole genome shotgun (WGS) entry which is preliminary data.</text>
</comment>
<keyword evidence="1" id="KW-1133">Transmembrane helix</keyword>
<accession>A0A366SEA0</accession>
<feature type="transmembrane region" description="Helical" evidence="1">
    <location>
        <begin position="494"/>
        <end position="515"/>
    </location>
</feature>
<dbReference type="RefSeq" id="XP_031021577.1">
    <property type="nucleotide sequence ID" value="XM_031154405.1"/>
</dbReference>
<dbReference type="AlphaFoldDB" id="A0A366SEA0"/>
<dbReference type="Proteomes" id="UP000253153">
    <property type="component" value="Unassembled WGS sequence"/>
</dbReference>
<dbReference type="EMBL" id="QKXC01000005">
    <property type="protein sequence ID" value="RBR26986.1"/>
    <property type="molecule type" value="Genomic_DNA"/>
</dbReference>
<proteinExistence type="predicted"/>
<dbReference type="OrthoDB" id="3561681at2759"/>
<dbReference type="Gene3D" id="1.20.58.340">
    <property type="entry name" value="Magnesium transport protein CorA, transmembrane region"/>
    <property type="match status" value="1"/>
</dbReference>
<evidence type="ECO:0000313" key="2">
    <source>
        <dbReference type="EMBL" id="RBR26986.1"/>
    </source>
</evidence>
<organism evidence="2 3">
    <name type="scientific">Fusarium coffeatum</name>
    <dbReference type="NCBI Taxonomy" id="231269"/>
    <lineage>
        <taxon>Eukaryota</taxon>
        <taxon>Fungi</taxon>
        <taxon>Dikarya</taxon>
        <taxon>Ascomycota</taxon>
        <taxon>Pezizomycotina</taxon>
        <taxon>Sordariomycetes</taxon>
        <taxon>Hypocreomycetidae</taxon>
        <taxon>Hypocreales</taxon>
        <taxon>Nectriaceae</taxon>
        <taxon>Fusarium</taxon>
        <taxon>Fusarium incarnatum-equiseti species complex</taxon>
    </lineage>
</organism>
<gene>
    <name evidence="2" type="ORF">FIESC28_00254</name>
</gene>
<dbReference type="GeneID" id="41989701"/>